<accession>A0A8S3PN19</accession>
<keyword evidence="3" id="KW-0732">Signal</keyword>
<keyword evidence="7" id="KW-1185">Reference proteome</keyword>
<protein>
    <submittedName>
        <fullName evidence="6">SFTPA</fullName>
    </submittedName>
</protein>
<evidence type="ECO:0000259" key="5">
    <source>
        <dbReference type="PROSITE" id="PS50041"/>
    </source>
</evidence>
<dbReference type="InterPro" id="IPR051663">
    <property type="entry name" value="CLec_Tetranectin-domain"/>
</dbReference>
<dbReference type="PANTHER" id="PTHR22799">
    <property type="entry name" value="TETRANECTIN-RELATED"/>
    <property type="match status" value="1"/>
</dbReference>
<dbReference type="GO" id="GO:0008083">
    <property type="term" value="F:growth factor activity"/>
    <property type="evidence" value="ECO:0007669"/>
    <property type="project" value="TreeGrafter"/>
</dbReference>
<evidence type="ECO:0000256" key="4">
    <source>
        <dbReference type="ARBA" id="ARBA00022734"/>
    </source>
</evidence>
<evidence type="ECO:0000313" key="7">
    <source>
        <dbReference type="Proteomes" id="UP000683360"/>
    </source>
</evidence>
<evidence type="ECO:0000256" key="2">
    <source>
        <dbReference type="ARBA" id="ARBA00022525"/>
    </source>
</evidence>
<dbReference type="GO" id="GO:0030246">
    <property type="term" value="F:carbohydrate binding"/>
    <property type="evidence" value="ECO:0007669"/>
    <property type="project" value="UniProtKB-KW"/>
</dbReference>
<dbReference type="PANTHER" id="PTHR22799:SF1">
    <property type="entry name" value="C-TYPE LECTIN DOMAIN FAMILY 11 MEMBER A"/>
    <property type="match status" value="1"/>
</dbReference>
<comment type="caution">
    <text evidence="6">The sequence shown here is derived from an EMBL/GenBank/DDBJ whole genome shotgun (WGS) entry which is preliminary data.</text>
</comment>
<gene>
    <name evidence="6" type="ORF">MEDL_325</name>
</gene>
<dbReference type="InterPro" id="IPR016187">
    <property type="entry name" value="CTDL_fold"/>
</dbReference>
<comment type="subcellular location">
    <subcellularLocation>
        <location evidence="1">Secreted</location>
    </subcellularLocation>
</comment>
<dbReference type="PROSITE" id="PS50041">
    <property type="entry name" value="C_TYPE_LECTIN_2"/>
    <property type="match status" value="1"/>
</dbReference>
<evidence type="ECO:0000313" key="6">
    <source>
        <dbReference type="EMBL" id="CAG2184687.1"/>
    </source>
</evidence>
<dbReference type="Gene3D" id="3.10.100.10">
    <property type="entry name" value="Mannose-Binding Protein A, subunit A"/>
    <property type="match status" value="1"/>
</dbReference>
<sequence>MEYRSKTLKIFCRIFILLEILFSTDGTVGLKAKLKFELNGLFEKSGAVGITLAKNKIRCIRDCETKEECLSVFYNFDSQECVMHNKQFESSSFPVPSGTGAAWRYYVTKDVTGICSPEHLYYRPLQFCYSVHEMASIDFTLINDFCIARGGKLSAVTSQEMNDYFTDFLADRPHNRVCIAGRKQPNGSWELDDGTAMSYFNWYPGQPEGPTHKCIVMKDVSHGNKWADRQCLLSIDPSRNTYNCSFVCEY</sequence>
<keyword evidence="2" id="KW-0964">Secreted</keyword>
<dbReference type="SUPFAM" id="SSF56436">
    <property type="entry name" value="C-type lectin-like"/>
    <property type="match status" value="1"/>
</dbReference>
<keyword evidence="4" id="KW-0430">Lectin</keyword>
<dbReference type="OrthoDB" id="6158539at2759"/>
<dbReference type="EMBL" id="CAJPWZ010000015">
    <property type="protein sequence ID" value="CAG2184687.1"/>
    <property type="molecule type" value="Genomic_DNA"/>
</dbReference>
<proteinExistence type="predicted"/>
<dbReference type="Proteomes" id="UP000683360">
    <property type="component" value="Unassembled WGS sequence"/>
</dbReference>
<feature type="domain" description="C-type lectin" evidence="5">
    <location>
        <begin position="128"/>
        <end position="231"/>
    </location>
</feature>
<dbReference type="CDD" id="cd00037">
    <property type="entry name" value="CLECT"/>
    <property type="match status" value="1"/>
</dbReference>
<dbReference type="InterPro" id="IPR016186">
    <property type="entry name" value="C-type_lectin-like/link_sf"/>
</dbReference>
<dbReference type="InterPro" id="IPR003609">
    <property type="entry name" value="Pan_app"/>
</dbReference>
<evidence type="ECO:0000256" key="1">
    <source>
        <dbReference type="ARBA" id="ARBA00004613"/>
    </source>
</evidence>
<name>A0A8S3PN19_MYTED</name>
<dbReference type="Pfam" id="PF00024">
    <property type="entry name" value="PAN_1"/>
    <property type="match status" value="1"/>
</dbReference>
<dbReference type="GO" id="GO:0005615">
    <property type="term" value="C:extracellular space"/>
    <property type="evidence" value="ECO:0007669"/>
    <property type="project" value="TreeGrafter"/>
</dbReference>
<evidence type="ECO:0000256" key="3">
    <source>
        <dbReference type="ARBA" id="ARBA00022729"/>
    </source>
</evidence>
<dbReference type="SMART" id="SM00034">
    <property type="entry name" value="CLECT"/>
    <property type="match status" value="1"/>
</dbReference>
<dbReference type="Pfam" id="PF00059">
    <property type="entry name" value="Lectin_C"/>
    <property type="match status" value="1"/>
</dbReference>
<organism evidence="6 7">
    <name type="scientific">Mytilus edulis</name>
    <name type="common">Blue mussel</name>
    <dbReference type="NCBI Taxonomy" id="6550"/>
    <lineage>
        <taxon>Eukaryota</taxon>
        <taxon>Metazoa</taxon>
        <taxon>Spiralia</taxon>
        <taxon>Lophotrochozoa</taxon>
        <taxon>Mollusca</taxon>
        <taxon>Bivalvia</taxon>
        <taxon>Autobranchia</taxon>
        <taxon>Pteriomorphia</taxon>
        <taxon>Mytilida</taxon>
        <taxon>Mytiloidea</taxon>
        <taxon>Mytilidae</taxon>
        <taxon>Mytilinae</taxon>
        <taxon>Mytilus</taxon>
    </lineage>
</organism>
<reference evidence="6" key="1">
    <citation type="submission" date="2021-03" db="EMBL/GenBank/DDBJ databases">
        <authorList>
            <person name="Bekaert M."/>
        </authorList>
    </citation>
    <scope>NUCLEOTIDE SEQUENCE</scope>
</reference>
<dbReference type="AlphaFoldDB" id="A0A8S3PN19"/>
<dbReference type="SUPFAM" id="SSF57414">
    <property type="entry name" value="Hairpin loop containing domain-like"/>
    <property type="match status" value="1"/>
</dbReference>
<dbReference type="InterPro" id="IPR001304">
    <property type="entry name" value="C-type_lectin-like"/>
</dbReference>